<accession>A0A838YDK3</accession>
<name>A0A838YDK3_9NEIS</name>
<proteinExistence type="predicted"/>
<dbReference type="AlphaFoldDB" id="A0A838YDK3"/>
<dbReference type="PANTHER" id="PTHR36154:SF1">
    <property type="entry name" value="DNA-BINDING TRANSCRIPTIONAL ACTIVATOR ALPA"/>
    <property type="match status" value="1"/>
</dbReference>
<dbReference type="InterPro" id="IPR010260">
    <property type="entry name" value="AlpA"/>
</dbReference>
<dbReference type="EMBL" id="JACERN010000031">
    <property type="protein sequence ID" value="MBA4709125.1"/>
    <property type="molecule type" value="Genomic_DNA"/>
</dbReference>
<dbReference type="Proteomes" id="UP000545606">
    <property type="component" value="Unassembled WGS sequence"/>
</dbReference>
<dbReference type="SUPFAM" id="SSF46955">
    <property type="entry name" value="Putative DNA-binding domain"/>
    <property type="match status" value="1"/>
</dbReference>
<dbReference type="Gene3D" id="1.10.238.160">
    <property type="match status" value="1"/>
</dbReference>
<dbReference type="Pfam" id="PF05930">
    <property type="entry name" value="Phage_AlpA"/>
    <property type="match status" value="1"/>
</dbReference>
<keyword evidence="2" id="KW-1185">Reference proteome</keyword>
<dbReference type="InterPro" id="IPR052931">
    <property type="entry name" value="Prophage_regulatory_activator"/>
</dbReference>
<protein>
    <submittedName>
        <fullName evidence="1">AlpA family transcriptional regulator</fullName>
    </submittedName>
</protein>
<reference evidence="1 2" key="1">
    <citation type="submission" date="2020-07" db="EMBL/GenBank/DDBJ databases">
        <title>Draft genome sequence of violacein-producing bacteria and related species.</title>
        <authorList>
            <person name="Wilson H.S."/>
            <person name="De Leon M.E."/>
        </authorList>
    </citation>
    <scope>NUCLEOTIDE SEQUENCE [LARGE SCALE GENOMIC DNA]</scope>
    <source>
        <strain evidence="1 2">HSC-21Su07</strain>
    </source>
</reference>
<gene>
    <name evidence="1" type="ORF">H2Z84_12145</name>
</gene>
<organism evidence="1 2">
    <name type="scientific">Aquitalea aquatica</name>
    <dbReference type="NCBI Taxonomy" id="3044273"/>
    <lineage>
        <taxon>Bacteria</taxon>
        <taxon>Pseudomonadati</taxon>
        <taxon>Pseudomonadota</taxon>
        <taxon>Betaproteobacteria</taxon>
        <taxon>Neisseriales</taxon>
        <taxon>Chromobacteriaceae</taxon>
        <taxon>Aquitalea</taxon>
    </lineage>
</organism>
<evidence type="ECO:0000313" key="2">
    <source>
        <dbReference type="Proteomes" id="UP000545606"/>
    </source>
</evidence>
<evidence type="ECO:0000313" key="1">
    <source>
        <dbReference type="EMBL" id="MBA4709125.1"/>
    </source>
</evidence>
<dbReference type="PANTHER" id="PTHR36154">
    <property type="entry name" value="DNA-BINDING TRANSCRIPTIONAL ACTIVATOR ALPA"/>
    <property type="match status" value="1"/>
</dbReference>
<sequence>MKILRLNAVMEMTGLPRSTIYLYMKQQAFPLQVKLGVRSVGWLEEEICSWIEERRCERA</sequence>
<comment type="caution">
    <text evidence="1">The sequence shown here is derived from an EMBL/GenBank/DDBJ whole genome shotgun (WGS) entry which is preliminary data.</text>
</comment>
<dbReference type="InterPro" id="IPR009061">
    <property type="entry name" value="DNA-bd_dom_put_sf"/>
</dbReference>